<keyword evidence="4" id="KW-1185">Reference proteome</keyword>
<dbReference type="Proteomes" id="UP000694660">
    <property type="component" value="Unassembled WGS sequence"/>
</dbReference>
<keyword evidence="3" id="KW-0378">Hydrolase</keyword>
<dbReference type="RefSeq" id="WP_214360002.1">
    <property type="nucleotide sequence ID" value="NZ_JAEKFT010000003.1"/>
</dbReference>
<keyword evidence="3" id="KW-0540">Nuclease</keyword>
<reference evidence="4" key="1">
    <citation type="journal article" date="2022" name="ISME J.">
        <title>Genetic and phylogenetic analysis of dissimilatory iodate-reducing bacteria identifies potential niches across the world's oceans.</title>
        <authorList>
            <person name="Reyes-Umana V."/>
            <person name="Henning Z."/>
            <person name="Lee K."/>
            <person name="Barnum T.P."/>
            <person name="Coates J.D."/>
        </authorList>
    </citation>
    <scope>NUCLEOTIDE SEQUENCE [LARGE SCALE GENOMIC DNA]</scope>
    <source>
        <strain evidence="4">IR12</strain>
    </source>
</reference>
<proteinExistence type="predicted"/>
<dbReference type="CDD" id="cd04486">
    <property type="entry name" value="YhcR_OBF_like"/>
    <property type="match status" value="1"/>
</dbReference>
<dbReference type="InterPro" id="IPR005135">
    <property type="entry name" value="Endo/exonuclease/phosphatase"/>
</dbReference>
<gene>
    <name evidence="3" type="ORF">I8J34_03595</name>
</gene>
<evidence type="ECO:0000256" key="1">
    <source>
        <dbReference type="SAM" id="SignalP"/>
    </source>
</evidence>
<evidence type="ECO:0000259" key="2">
    <source>
        <dbReference type="PROSITE" id="PS51841"/>
    </source>
</evidence>
<dbReference type="SUPFAM" id="SSF74853">
    <property type="entry name" value="Lamin A/C globular tail domain"/>
    <property type="match status" value="1"/>
</dbReference>
<name>A0A944H7F3_DENI1</name>
<dbReference type="AlphaFoldDB" id="A0A944H7F3"/>
<accession>A0A944H7F3</accession>
<dbReference type="PROSITE" id="PS51841">
    <property type="entry name" value="LTD"/>
    <property type="match status" value="1"/>
</dbReference>
<dbReference type="PANTHER" id="PTHR42834">
    <property type="entry name" value="ENDONUCLEASE/EXONUCLEASE/PHOSPHATASE FAMILY PROTEIN (AFU_ORTHOLOGUE AFUA_3G09210)"/>
    <property type="match status" value="1"/>
</dbReference>
<dbReference type="Pfam" id="PF03372">
    <property type="entry name" value="Exo_endo_phos"/>
    <property type="match status" value="1"/>
</dbReference>
<protein>
    <submittedName>
        <fullName evidence="3">ExeM/NucH family extracellular endonuclease</fullName>
    </submittedName>
</protein>
<dbReference type="PANTHER" id="PTHR42834:SF1">
    <property type="entry name" value="ENDONUCLEASE_EXONUCLEASE_PHOSPHATASE FAMILY PROTEIN (AFU_ORTHOLOGUE AFUA_3G09210)"/>
    <property type="match status" value="1"/>
</dbReference>
<dbReference type="Pfam" id="PF00932">
    <property type="entry name" value="LTD"/>
    <property type="match status" value="1"/>
</dbReference>
<feature type="chain" id="PRO_5037277811" evidence="1">
    <location>
        <begin position="25"/>
        <end position="1090"/>
    </location>
</feature>
<dbReference type="EMBL" id="JAEKFT010000003">
    <property type="protein sequence ID" value="MBT0960250.1"/>
    <property type="molecule type" value="Genomic_DNA"/>
</dbReference>
<dbReference type="InterPro" id="IPR036691">
    <property type="entry name" value="Endo/exonu/phosph_ase_sf"/>
</dbReference>
<dbReference type="InterPro" id="IPR036415">
    <property type="entry name" value="Lamin_tail_dom_sf"/>
</dbReference>
<feature type="signal peptide" evidence="1">
    <location>
        <begin position="1"/>
        <end position="24"/>
    </location>
</feature>
<dbReference type="InterPro" id="IPR001322">
    <property type="entry name" value="Lamin_tail_dom"/>
</dbReference>
<feature type="domain" description="LTD" evidence="2">
    <location>
        <begin position="18"/>
        <end position="158"/>
    </location>
</feature>
<comment type="caution">
    <text evidence="3">The sequence shown here is derived from an EMBL/GenBank/DDBJ whole genome shotgun (WGS) entry which is preliminary data.</text>
</comment>
<dbReference type="SUPFAM" id="SSF56219">
    <property type="entry name" value="DNase I-like"/>
    <property type="match status" value="1"/>
</dbReference>
<organism evidence="3 4">
    <name type="scientific">Denitromonas iodatirespirans</name>
    <dbReference type="NCBI Taxonomy" id="2795389"/>
    <lineage>
        <taxon>Bacteria</taxon>
        <taxon>Pseudomonadati</taxon>
        <taxon>Pseudomonadota</taxon>
        <taxon>Betaproteobacteria</taxon>
        <taxon>Rhodocyclales</taxon>
        <taxon>Zoogloeaceae</taxon>
        <taxon>Denitromonas</taxon>
    </lineage>
</organism>
<dbReference type="Gene3D" id="3.60.10.10">
    <property type="entry name" value="Endonuclease/exonuclease/phosphatase"/>
    <property type="match status" value="1"/>
</dbReference>
<keyword evidence="1" id="KW-0732">Signal</keyword>
<dbReference type="NCBIfam" id="NF033681">
    <property type="entry name" value="ExeM_NucH_DNase"/>
    <property type="match status" value="1"/>
</dbReference>
<dbReference type="InterPro" id="IPR047971">
    <property type="entry name" value="ExeM-like"/>
</dbReference>
<evidence type="ECO:0000313" key="3">
    <source>
        <dbReference type="EMBL" id="MBT0960250.1"/>
    </source>
</evidence>
<dbReference type="GO" id="GO:0004519">
    <property type="term" value="F:endonuclease activity"/>
    <property type="evidence" value="ECO:0007669"/>
    <property type="project" value="UniProtKB-KW"/>
</dbReference>
<sequence length="1090" mass="109906">MIRFRSSVFALGVFSAIVPGWAGASTSGVVISQVYGGNGSVYSADYVELFNAGSVPVVLDNWSIQYASATGTGSFSNNGITTINTTLQPGQYFLVQLASGAGGAVLSPDLVGAGTNLSSSKGKVVLVDNNAGLACNGGSAVCDVGQLAQIVDLVGYGSANFHEGSAAAPTLNSSLAALRGGAGCVDTNANNADFSAATPTPRNSMSAFNVCSGGSGQPVVPVCPASVSVASGTALSVGLSASDADSIVNGVSLLSVVPASAALSLGALTPAGADGGSATASLDVAGSAFVGSYAATVEFTNDDGQSATCAVGITVTTAGGSYTPIFTIQGSGSLSAYDGQVVTTRGVVTKLTNAGFFMQDATGDGNTATSDGIYVYTSTAPTVTLGQEVEVTATVDEYDASNGASALASANPITELKNVTQSVVIGTGSIAPRVINLPEAFDGELEQVEGMLVTIGTPMTASQNYFQGRYGQVTLGAGDRLYKPTMQYRPGTPDAIAAQDFNNRSSILIDDGSSLQNPNPIPYIGADNTLRAGDTASTITGVIDYGLATSSTNGIADWRIQPTTAITFARANVRPAAAPAVGGNVKVASFNVLNYFNGDGLGGGFPTSRGATTAIEFTRQRDKIIAAIDTLNADVVGLEEIENDGTGSTSAIQDLVNGLNAVAGAGTYAVAPQAPTGTGSDEIKVAIIYKPAVVDLIAGTNLSDTSAIHDRPPVAQGFSLKANGEKFSVVMNHFKSKRCNSPTGGDVDAGDGQGCYNHRRTLQATELLNFIATVQAASADNDVLVMGDLNAYGKEDPVYTLETGGLVNELARFETHPYSYVFDGEAGSLDQALTTTTLSAQVSGVSSWHINADEPSVIDYNTEFKPQDFYAPDMYRSSDHDPILVGLTLGPLDVQSISFASPGDQLLGTGSLNLVATANSGLPVSFTSQSAGVCAVNGNTVTLISVGECSVAANQSGGSGYAPAADVVHTFAVRNAQSIDFAALGDATLDTASLTLVASATSGLPVSFASTTPSVCSIAGTTLTLLAQGNCSVTATQVGNSSYAAATPVSQSFAIAAGGVGGGEDGDVPIPLWALGLLAAGLLGATRRTA</sequence>
<dbReference type="CDD" id="cd10283">
    <property type="entry name" value="MnuA_DNase1-like"/>
    <property type="match status" value="1"/>
</dbReference>
<evidence type="ECO:0000313" key="4">
    <source>
        <dbReference type="Proteomes" id="UP000694660"/>
    </source>
</evidence>
<keyword evidence="3" id="KW-0255">Endonuclease</keyword>